<keyword evidence="2" id="KW-1185">Reference proteome</keyword>
<protein>
    <submittedName>
        <fullName evidence="1">Uncharacterized protein</fullName>
    </submittedName>
</protein>
<accession>A0ABU0DLT6</accession>
<organism evidence="1 2">
    <name type="scientific">Ancylobacter vacuolatus</name>
    <dbReference type="NCBI Taxonomy" id="223389"/>
    <lineage>
        <taxon>Bacteria</taxon>
        <taxon>Pseudomonadati</taxon>
        <taxon>Pseudomonadota</taxon>
        <taxon>Alphaproteobacteria</taxon>
        <taxon>Hyphomicrobiales</taxon>
        <taxon>Xanthobacteraceae</taxon>
        <taxon>Ancylobacter</taxon>
    </lineage>
</organism>
<dbReference type="Proteomes" id="UP001238467">
    <property type="component" value="Unassembled WGS sequence"/>
</dbReference>
<gene>
    <name evidence="1" type="ORF">J2S76_003848</name>
</gene>
<comment type="caution">
    <text evidence="1">The sequence shown here is derived from an EMBL/GenBank/DDBJ whole genome shotgun (WGS) entry which is preliminary data.</text>
</comment>
<proteinExistence type="predicted"/>
<evidence type="ECO:0000313" key="1">
    <source>
        <dbReference type="EMBL" id="MDQ0349403.1"/>
    </source>
</evidence>
<name>A0ABU0DLT6_9HYPH</name>
<evidence type="ECO:0000313" key="2">
    <source>
        <dbReference type="Proteomes" id="UP001238467"/>
    </source>
</evidence>
<reference evidence="1 2" key="1">
    <citation type="submission" date="2023-07" db="EMBL/GenBank/DDBJ databases">
        <title>Genomic Encyclopedia of Type Strains, Phase IV (KMG-IV): sequencing the most valuable type-strain genomes for metagenomic binning, comparative biology and taxonomic classification.</title>
        <authorList>
            <person name="Goeker M."/>
        </authorList>
    </citation>
    <scope>NUCLEOTIDE SEQUENCE [LARGE SCALE GENOMIC DNA]</scope>
    <source>
        <strain evidence="1 2">DSM 1277</strain>
    </source>
</reference>
<dbReference type="RefSeq" id="WP_307063069.1">
    <property type="nucleotide sequence ID" value="NZ_JAUSUH010000010.1"/>
</dbReference>
<sequence>MELGPGFVPGFFFAQNLSAGKKMATKSQCVAIASRVLRVPHARQVFATDRLRLAGHLPSAQGAIVDLGPREVALIIIAGLLGEAASDPRHVVRFATMRDTAGTFNEALAALLTMPNQMIRLHLDAAGSAMIVTDAGTRHFGQPDDDAVSRLTIVDGDTFRRLAADINNAPRLRAGRPPRE</sequence>
<dbReference type="EMBL" id="JAUSUH010000010">
    <property type="protein sequence ID" value="MDQ0349403.1"/>
    <property type="molecule type" value="Genomic_DNA"/>
</dbReference>